<feature type="region of interest" description="Disordered" evidence="3">
    <location>
        <begin position="382"/>
        <end position="410"/>
    </location>
</feature>
<dbReference type="AlphaFoldDB" id="A0A6C0H268"/>
<dbReference type="PANTHER" id="PTHR19848:SF8">
    <property type="entry name" value="F-BOX AND WD REPEAT DOMAIN CONTAINING 7"/>
    <property type="match status" value="1"/>
</dbReference>
<dbReference type="InterPro" id="IPR001680">
    <property type="entry name" value="WD40_rpt"/>
</dbReference>
<dbReference type="InterPro" id="IPR036322">
    <property type="entry name" value="WD40_repeat_dom_sf"/>
</dbReference>
<dbReference type="PROSITE" id="PS50294">
    <property type="entry name" value="WD_REPEATS_REGION"/>
    <property type="match status" value="3"/>
</dbReference>
<dbReference type="PROSITE" id="PS50082">
    <property type="entry name" value="WD_REPEATS_2"/>
    <property type="match status" value="3"/>
</dbReference>
<keyword evidence="2" id="KW-0677">Repeat</keyword>
<dbReference type="Gene3D" id="2.130.10.10">
    <property type="entry name" value="YVTN repeat-like/Quinoprotein amine dehydrogenase"/>
    <property type="match status" value="2"/>
</dbReference>
<dbReference type="InterPro" id="IPR019775">
    <property type="entry name" value="WD40_repeat_CS"/>
</dbReference>
<dbReference type="InterPro" id="IPR020472">
    <property type="entry name" value="WD40_PAC1"/>
</dbReference>
<evidence type="ECO:0000256" key="2">
    <source>
        <dbReference type="ARBA" id="ARBA00022737"/>
    </source>
</evidence>
<dbReference type="PROSITE" id="PS00678">
    <property type="entry name" value="WD_REPEATS_1"/>
    <property type="match status" value="1"/>
</dbReference>
<dbReference type="SMART" id="SM00320">
    <property type="entry name" value="WD40"/>
    <property type="match status" value="6"/>
</dbReference>
<feature type="compositionally biased region" description="Basic residues" evidence="3">
    <location>
        <begin position="390"/>
        <end position="409"/>
    </location>
</feature>
<dbReference type="EMBL" id="MN739853">
    <property type="protein sequence ID" value="QHT74638.1"/>
    <property type="molecule type" value="Genomic_DNA"/>
</dbReference>
<dbReference type="PRINTS" id="PR00320">
    <property type="entry name" value="GPROTEINBRPT"/>
</dbReference>
<reference evidence="4" key="1">
    <citation type="journal article" date="2020" name="Nature">
        <title>Giant virus diversity and host interactions through global metagenomics.</title>
        <authorList>
            <person name="Schulz F."/>
            <person name="Roux S."/>
            <person name="Paez-Espino D."/>
            <person name="Jungbluth S."/>
            <person name="Walsh D.A."/>
            <person name="Denef V.J."/>
            <person name="McMahon K.D."/>
            <person name="Konstantinidis K.T."/>
            <person name="Eloe-Fadrosh E.A."/>
            <person name="Kyrpides N.C."/>
            <person name="Woyke T."/>
        </authorList>
    </citation>
    <scope>NUCLEOTIDE SEQUENCE</scope>
    <source>
        <strain evidence="4">GVMAG-M-3300023179-59</strain>
    </source>
</reference>
<dbReference type="SUPFAM" id="SSF50978">
    <property type="entry name" value="WD40 repeat-like"/>
    <property type="match status" value="1"/>
</dbReference>
<dbReference type="InterPro" id="IPR015943">
    <property type="entry name" value="WD40/YVTN_repeat-like_dom_sf"/>
</dbReference>
<evidence type="ECO:0000256" key="1">
    <source>
        <dbReference type="ARBA" id="ARBA00022574"/>
    </source>
</evidence>
<dbReference type="PANTHER" id="PTHR19848">
    <property type="entry name" value="WD40 REPEAT PROTEIN"/>
    <property type="match status" value="1"/>
</dbReference>
<evidence type="ECO:0000313" key="4">
    <source>
        <dbReference type="EMBL" id="QHT74638.1"/>
    </source>
</evidence>
<organism evidence="4">
    <name type="scientific">viral metagenome</name>
    <dbReference type="NCBI Taxonomy" id="1070528"/>
    <lineage>
        <taxon>unclassified sequences</taxon>
        <taxon>metagenomes</taxon>
        <taxon>organismal metagenomes</taxon>
    </lineage>
</organism>
<dbReference type="Pfam" id="PF00400">
    <property type="entry name" value="WD40"/>
    <property type="match status" value="4"/>
</dbReference>
<name>A0A6C0H268_9ZZZZ</name>
<proteinExistence type="predicted"/>
<dbReference type="CDD" id="cd00200">
    <property type="entry name" value="WD40"/>
    <property type="match status" value="1"/>
</dbReference>
<evidence type="ECO:0000256" key="3">
    <source>
        <dbReference type="SAM" id="MobiDB-lite"/>
    </source>
</evidence>
<keyword evidence="1" id="KW-0853">WD repeat</keyword>
<sequence length="422" mass="46904">MSYNEIAKLNVPVGVTCIDLEPTKRTRIAAGFNDGSIVLYDILIKNDSAEFKEIKRDNIEEHYYSINSLSWSPDGTKIVSGNSDGGIQIWNAETLEIISTLRDGNINVSSVAWSPDSTRIVSGSTVYVGDSDRSGHVVIWDAATYKIIKTLGEGDEEPNTNILTVSWRPNGEWNKGEPYNGMEWIESSGDDGIIYSWGVGDETGEGLLSYVEGNDSNIKCMCMAFNAEGTRIAYGLSNGELFSQNPETGDNIVNMKGHTSSVNSLCWSRNGNVIVSGSSDNSVRVWNAADGSQKNILNGHDNEVTSVAISYDNNYIFSAGLDKTIRVWVKSIQIAKQQFTKKYTEDIINRTLRKRAYRPEGFFGEEDPGGIEFQAAKKRWNLRNKSDGGKKRKGKTNKKKHTKKRKTKKTISCTVRRFKSLL</sequence>
<accession>A0A6C0H268</accession>
<protein>
    <submittedName>
        <fullName evidence="4">Uncharacterized protein</fullName>
    </submittedName>
</protein>